<dbReference type="AlphaFoldDB" id="A0A819BFY5"/>
<proteinExistence type="predicted"/>
<dbReference type="PANTHER" id="PTHR24104:SF25">
    <property type="entry name" value="PROTEIN LIN-41"/>
    <property type="match status" value="1"/>
</dbReference>
<reference evidence="4" key="1">
    <citation type="submission" date="2021-02" db="EMBL/GenBank/DDBJ databases">
        <authorList>
            <person name="Nowell W R."/>
        </authorList>
    </citation>
    <scope>NUCLEOTIDE SEQUENCE</scope>
</reference>
<evidence type="ECO:0000256" key="1">
    <source>
        <dbReference type="ARBA" id="ARBA00022737"/>
    </source>
</evidence>
<evidence type="ECO:0000313" key="4">
    <source>
        <dbReference type="EMBL" id="CAF3802730.1"/>
    </source>
</evidence>
<evidence type="ECO:0000256" key="3">
    <source>
        <dbReference type="SAM" id="Coils"/>
    </source>
</evidence>
<dbReference type="InterPro" id="IPR001258">
    <property type="entry name" value="NHL_repeat"/>
</dbReference>
<dbReference type="Gene3D" id="2.120.10.30">
    <property type="entry name" value="TolB, C-terminal domain"/>
    <property type="match status" value="2"/>
</dbReference>
<evidence type="ECO:0000256" key="2">
    <source>
        <dbReference type="PROSITE-ProRule" id="PRU00504"/>
    </source>
</evidence>
<sequence length="578" mass="66461">MTMANNKRKCYTCHRENNTYTCEGCSKRFCSTHIPEHQQRLNEELNHISHGYNEFKQTINEHKQNPQNHSLLEQIDQWEIDAIEIIHQKAKECRETVIEYLQTFINDIEMKFNDLNKQIQKLQKENDFNEINLNYLTNQLRKITEELNDPPNVSIDCSHSSFNEISLIKPKWDKWKQNAITVAGGNGRGQELNQLDRPDGIFIDKNQNILIADGENHRIVEWKRNAKEGQIIASGNEQGDEMDEFYFPIDVIVDQYNHSVIVADPGNSRIIQWLNQNQQILIDNIDCYGLAMDKHGFLYVSDYKKNEVRRWKMGEYNEGVIVAGGNGKGNRLNQLNSPTFIFVDEDQSVYVSDSNNHRVMKWRKDAKEGAIVAGGNDQGRNLNQLSNPQGIFVDDSSQIYVADWGNDRVMCWYEGREEEGEIVVGGNRSGNESNQFSGPSGLCFDDEGNLYVVDFNNHRIDINEFYKTLNDDPNDDPNDISTSTSTTTKKTKLSLASISCIESHRCGCYKGYCWAYIDEYQTPTTGWWCFTQQDGVRGKQKLWATCSNSSQCLWTMTCGDCYTYVGKRTGIKTDKLLC</sequence>
<dbReference type="InterPro" id="IPR050952">
    <property type="entry name" value="TRIM-NHL_E3_ligases"/>
</dbReference>
<dbReference type="SUPFAM" id="SSF63829">
    <property type="entry name" value="Calcium-dependent phosphotriesterase"/>
    <property type="match status" value="1"/>
</dbReference>
<dbReference type="InterPro" id="IPR011042">
    <property type="entry name" value="6-blade_b-propeller_TolB-like"/>
</dbReference>
<dbReference type="PANTHER" id="PTHR24104">
    <property type="entry name" value="E3 UBIQUITIN-PROTEIN LIGASE NHLRC1-RELATED"/>
    <property type="match status" value="1"/>
</dbReference>
<comment type="caution">
    <text evidence="4">The sequence shown here is derived from an EMBL/GenBank/DDBJ whole genome shotgun (WGS) entry which is preliminary data.</text>
</comment>
<dbReference type="EMBL" id="CAJOAY010001160">
    <property type="protein sequence ID" value="CAF3802730.1"/>
    <property type="molecule type" value="Genomic_DNA"/>
</dbReference>
<evidence type="ECO:0000313" key="5">
    <source>
        <dbReference type="Proteomes" id="UP000663881"/>
    </source>
</evidence>
<dbReference type="CDD" id="cd05819">
    <property type="entry name" value="NHL"/>
    <property type="match status" value="1"/>
</dbReference>
<dbReference type="Proteomes" id="UP000663881">
    <property type="component" value="Unassembled WGS sequence"/>
</dbReference>
<accession>A0A819BFY5</accession>
<name>A0A819BFY5_9BILA</name>
<dbReference type="Pfam" id="PF01436">
    <property type="entry name" value="NHL"/>
    <property type="match status" value="2"/>
</dbReference>
<keyword evidence="1" id="KW-0677">Repeat</keyword>
<dbReference type="GO" id="GO:0008270">
    <property type="term" value="F:zinc ion binding"/>
    <property type="evidence" value="ECO:0007669"/>
    <property type="project" value="UniProtKB-KW"/>
</dbReference>
<feature type="repeat" description="NHL" evidence="2">
    <location>
        <begin position="328"/>
        <end position="365"/>
    </location>
</feature>
<keyword evidence="3" id="KW-0175">Coiled coil</keyword>
<organism evidence="4 5">
    <name type="scientific">Adineta steineri</name>
    <dbReference type="NCBI Taxonomy" id="433720"/>
    <lineage>
        <taxon>Eukaryota</taxon>
        <taxon>Metazoa</taxon>
        <taxon>Spiralia</taxon>
        <taxon>Gnathifera</taxon>
        <taxon>Rotifera</taxon>
        <taxon>Eurotatoria</taxon>
        <taxon>Bdelloidea</taxon>
        <taxon>Adinetida</taxon>
        <taxon>Adinetidae</taxon>
        <taxon>Adineta</taxon>
    </lineage>
</organism>
<feature type="coiled-coil region" evidence="3">
    <location>
        <begin position="105"/>
        <end position="139"/>
    </location>
</feature>
<gene>
    <name evidence="4" type="ORF">OKA104_LOCUS18582</name>
</gene>
<feature type="repeat" description="NHL" evidence="2">
    <location>
        <begin position="435"/>
        <end position="460"/>
    </location>
</feature>
<dbReference type="PROSITE" id="PS51125">
    <property type="entry name" value="NHL"/>
    <property type="match status" value="2"/>
</dbReference>
<protein>
    <submittedName>
        <fullName evidence="4">Uncharacterized protein</fullName>
    </submittedName>
</protein>